<reference evidence="4 5" key="1">
    <citation type="submission" date="2014-04" db="EMBL/GenBank/DDBJ databases">
        <authorList>
            <consortium name="DOE Joint Genome Institute"/>
            <person name="Kuo A."/>
            <person name="Girlanda M."/>
            <person name="Perotto S."/>
            <person name="Kohler A."/>
            <person name="Nagy L.G."/>
            <person name="Floudas D."/>
            <person name="Copeland A."/>
            <person name="Barry K.W."/>
            <person name="Cichocki N."/>
            <person name="Veneault-Fourrey C."/>
            <person name="LaButti K."/>
            <person name="Lindquist E.A."/>
            <person name="Lipzen A."/>
            <person name="Lundell T."/>
            <person name="Morin E."/>
            <person name="Murat C."/>
            <person name="Sun H."/>
            <person name="Tunlid A."/>
            <person name="Henrissat B."/>
            <person name="Grigoriev I.V."/>
            <person name="Hibbett D.S."/>
            <person name="Martin F."/>
            <person name="Nordberg H.P."/>
            <person name="Cantor M.N."/>
            <person name="Hua S.X."/>
        </authorList>
    </citation>
    <scope>NUCLEOTIDE SEQUENCE [LARGE SCALE GENOMIC DNA]</scope>
    <source>
        <strain evidence="4 5">MUT 4182</strain>
    </source>
</reference>
<evidence type="ECO:0000313" key="4">
    <source>
        <dbReference type="EMBL" id="KIO24881.1"/>
    </source>
</evidence>
<proteinExistence type="predicted"/>
<feature type="domain" description="CBM1" evidence="3">
    <location>
        <begin position="25"/>
        <end position="37"/>
    </location>
</feature>
<feature type="signal peptide" evidence="2">
    <location>
        <begin position="1"/>
        <end position="20"/>
    </location>
</feature>
<evidence type="ECO:0000259" key="3">
    <source>
        <dbReference type="Pfam" id="PF00734"/>
    </source>
</evidence>
<dbReference type="GO" id="GO:0005576">
    <property type="term" value="C:extracellular region"/>
    <property type="evidence" value="ECO:0007669"/>
    <property type="project" value="InterPro"/>
</dbReference>
<organism evidence="4 5">
    <name type="scientific">Tulasnella calospora MUT 4182</name>
    <dbReference type="NCBI Taxonomy" id="1051891"/>
    <lineage>
        <taxon>Eukaryota</taxon>
        <taxon>Fungi</taxon>
        <taxon>Dikarya</taxon>
        <taxon>Basidiomycota</taxon>
        <taxon>Agaricomycotina</taxon>
        <taxon>Agaricomycetes</taxon>
        <taxon>Cantharellales</taxon>
        <taxon>Tulasnellaceae</taxon>
        <taxon>Tulasnella</taxon>
    </lineage>
</organism>
<gene>
    <name evidence="4" type="ORF">M407DRAFT_25741</name>
</gene>
<keyword evidence="1 2" id="KW-0732">Signal</keyword>
<dbReference type="Pfam" id="PF00734">
    <property type="entry name" value="CBM_1"/>
    <property type="match status" value="1"/>
</dbReference>
<dbReference type="EMBL" id="KN823052">
    <property type="protein sequence ID" value="KIO24881.1"/>
    <property type="molecule type" value="Genomic_DNA"/>
</dbReference>
<dbReference type="OrthoDB" id="2586582at2759"/>
<dbReference type="HOGENOM" id="CLU_2442481_0_0_1"/>
<dbReference type="AlphaFoldDB" id="A0A0C3QFK0"/>
<accession>A0A0C3QFK0</accession>
<keyword evidence="5" id="KW-1185">Reference proteome</keyword>
<dbReference type="GO" id="GO:0030248">
    <property type="term" value="F:cellulose binding"/>
    <property type="evidence" value="ECO:0007669"/>
    <property type="project" value="InterPro"/>
</dbReference>
<evidence type="ECO:0000256" key="1">
    <source>
        <dbReference type="ARBA" id="ARBA00022729"/>
    </source>
</evidence>
<feature type="chain" id="PRO_5002168805" description="CBM1 domain-containing protein" evidence="2">
    <location>
        <begin position="21"/>
        <end position="90"/>
    </location>
</feature>
<name>A0A0C3QFK0_9AGAM</name>
<evidence type="ECO:0000256" key="2">
    <source>
        <dbReference type="SAM" id="SignalP"/>
    </source>
</evidence>
<protein>
    <recommendedName>
        <fullName evidence="3">CBM1 domain-containing protein</fullName>
    </recommendedName>
</protein>
<dbReference type="InterPro" id="IPR000254">
    <property type="entry name" value="CBD"/>
</dbReference>
<evidence type="ECO:0000313" key="5">
    <source>
        <dbReference type="Proteomes" id="UP000054248"/>
    </source>
</evidence>
<sequence>MYKLFALAILATSTLNVIRAIVPVYGQCGGLGWTGDTDLPVKARDVEGLDRLRSAQECEDNWPPARPSASESERIRRCICSLLQAMYIGL</sequence>
<dbReference type="Proteomes" id="UP000054248">
    <property type="component" value="Unassembled WGS sequence"/>
</dbReference>
<reference evidence="5" key="2">
    <citation type="submission" date="2015-01" db="EMBL/GenBank/DDBJ databases">
        <title>Evolutionary Origins and Diversification of the Mycorrhizal Mutualists.</title>
        <authorList>
            <consortium name="DOE Joint Genome Institute"/>
            <consortium name="Mycorrhizal Genomics Consortium"/>
            <person name="Kohler A."/>
            <person name="Kuo A."/>
            <person name="Nagy L.G."/>
            <person name="Floudas D."/>
            <person name="Copeland A."/>
            <person name="Barry K.W."/>
            <person name="Cichocki N."/>
            <person name="Veneault-Fourrey C."/>
            <person name="LaButti K."/>
            <person name="Lindquist E.A."/>
            <person name="Lipzen A."/>
            <person name="Lundell T."/>
            <person name="Morin E."/>
            <person name="Murat C."/>
            <person name="Riley R."/>
            <person name="Ohm R."/>
            <person name="Sun H."/>
            <person name="Tunlid A."/>
            <person name="Henrissat B."/>
            <person name="Grigoriev I.V."/>
            <person name="Hibbett D.S."/>
            <person name="Martin F."/>
        </authorList>
    </citation>
    <scope>NUCLEOTIDE SEQUENCE [LARGE SCALE GENOMIC DNA]</scope>
    <source>
        <strain evidence="5">MUT 4182</strain>
    </source>
</reference>
<dbReference type="GO" id="GO:0005975">
    <property type="term" value="P:carbohydrate metabolic process"/>
    <property type="evidence" value="ECO:0007669"/>
    <property type="project" value="InterPro"/>
</dbReference>